<name>A0AAV4WJ46_CAEEX</name>
<gene>
    <name evidence="1" type="ORF">CEXT_101561</name>
</gene>
<organism evidence="1 2">
    <name type="scientific">Caerostris extrusa</name>
    <name type="common">Bark spider</name>
    <name type="synonym">Caerostris bankana</name>
    <dbReference type="NCBI Taxonomy" id="172846"/>
    <lineage>
        <taxon>Eukaryota</taxon>
        <taxon>Metazoa</taxon>
        <taxon>Ecdysozoa</taxon>
        <taxon>Arthropoda</taxon>
        <taxon>Chelicerata</taxon>
        <taxon>Arachnida</taxon>
        <taxon>Araneae</taxon>
        <taxon>Araneomorphae</taxon>
        <taxon>Entelegynae</taxon>
        <taxon>Araneoidea</taxon>
        <taxon>Araneidae</taxon>
        <taxon>Caerostris</taxon>
    </lineage>
</organism>
<dbReference type="EMBL" id="BPLR01016303">
    <property type="protein sequence ID" value="GIY82900.1"/>
    <property type="molecule type" value="Genomic_DNA"/>
</dbReference>
<protein>
    <submittedName>
        <fullName evidence="1">Uncharacterized protein</fullName>
    </submittedName>
</protein>
<dbReference type="Proteomes" id="UP001054945">
    <property type="component" value="Unassembled WGS sequence"/>
</dbReference>
<dbReference type="AlphaFoldDB" id="A0AAV4WJ46"/>
<keyword evidence="2" id="KW-1185">Reference proteome</keyword>
<evidence type="ECO:0000313" key="2">
    <source>
        <dbReference type="Proteomes" id="UP001054945"/>
    </source>
</evidence>
<evidence type="ECO:0000313" key="1">
    <source>
        <dbReference type="EMBL" id="GIY82900.1"/>
    </source>
</evidence>
<comment type="caution">
    <text evidence="1">The sequence shown here is derived from an EMBL/GenBank/DDBJ whole genome shotgun (WGS) entry which is preliminary data.</text>
</comment>
<sequence length="125" mass="14196">MSGIQRRYEKYKSKVYNVAGETGNDPTPTPPCTNLAFNGKKKMKESVRHIRRDITICSCMAALESDRKHLVVKVSGDKLLPHHTDSHYFSIEGGYLYSDGKQRKKIEDYIPVLTFDECSVKDPSV</sequence>
<reference evidence="1 2" key="1">
    <citation type="submission" date="2021-06" db="EMBL/GenBank/DDBJ databases">
        <title>Caerostris extrusa draft genome.</title>
        <authorList>
            <person name="Kono N."/>
            <person name="Arakawa K."/>
        </authorList>
    </citation>
    <scope>NUCLEOTIDE SEQUENCE [LARGE SCALE GENOMIC DNA]</scope>
</reference>
<accession>A0AAV4WJ46</accession>
<proteinExistence type="predicted"/>